<keyword evidence="1" id="KW-0812">Transmembrane</keyword>
<protein>
    <submittedName>
        <fullName evidence="2">Uncharacterized protein</fullName>
    </submittedName>
</protein>
<dbReference type="HOGENOM" id="CLU_3180419_0_0_9"/>
<reference evidence="2 3" key="1">
    <citation type="submission" date="2011-04" db="EMBL/GenBank/DDBJ databases">
        <authorList>
            <person name="Muzny D."/>
            <person name="Qin X."/>
            <person name="Deng J."/>
            <person name="Jiang H."/>
            <person name="Liu Y."/>
            <person name="Qu J."/>
            <person name="Song X.-Z."/>
            <person name="Zhang L."/>
            <person name="Thornton R."/>
            <person name="Coyle M."/>
            <person name="Francisco L."/>
            <person name="Jackson L."/>
            <person name="Javaid M."/>
            <person name="Korchina V."/>
            <person name="Kovar C."/>
            <person name="Mata R."/>
            <person name="Mathew T."/>
            <person name="Ngo R."/>
            <person name="Nguyen L."/>
            <person name="Nguyen N."/>
            <person name="Okwuonu G."/>
            <person name="Ongeri F."/>
            <person name="Pham C."/>
            <person name="Simmons D."/>
            <person name="Wilczek-Boney K."/>
            <person name="Hale W."/>
            <person name="Jakkamsetti A."/>
            <person name="Pham P."/>
            <person name="Ruth R."/>
            <person name="San Lucas F."/>
            <person name="Warren J."/>
            <person name="Zhang J."/>
            <person name="Zhao Z."/>
            <person name="Zhou C."/>
            <person name="Zhu D."/>
            <person name="Lee S."/>
            <person name="Bess C."/>
            <person name="Blankenburg K."/>
            <person name="Forbes L."/>
            <person name="Fu Q."/>
            <person name="Gubbala S."/>
            <person name="Hirani K."/>
            <person name="Jayaseelan J.C."/>
            <person name="Lara F."/>
            <person name="Munidasa M."/>
            <person name="Palculict T."/>
            <person name="Patil S."/>
            <person name="Pu L.-L."/>
            <person name="Saada N."/>
            <person name="Tang L."/>
            <person name="Weissenberger G."/>
            <person name="Zhu Y."/>
            <person name="Hemphill L."/>
            <person name="Shang Y."/>
            <person name="Youmans B."/>
            <person name="Ayvaz T."/>
            <person name="Ross M."/>
            <person name="Santibanez J."/>
            <person name="Aqrawi P."/>
            <person name="Gross S."/>
            <person name="Joshi V."/>
            <person name="Fowler G."/>
            <person name="Nazareth L."/>
            <person name="Reid J."/>
            <person name="Worley K."/>
            <person name="Petrosino J."/>
            <person name="Highlander S."/>
            <person name="Gibbs R."/>
        </authorList>
    </citation>
    <scope>NUCLEOTIDE SEQUENCE [LARGE SCALE GENOMIC DNA]</scope>
    <source>
        <strain evidence="2 3">2681</strain>
    </source>
</reference>
<dbReference type="AlphaFoldDB" id="F9DWH6"/>
<gene>
    <name evidence="2" type="ORF">HMPREF9372_3157</name>
</gene>
<evidence type="ECO:0000256" key="1">
    <source>
        <dbReference type="SAM" id="Phobius"/>
    </source>
</evidence>
<proteinExistence type="predicted"/>
<keyword evidence="1" id="KW-1133">Transmembrane helix</keyword>
<sequence>MTKKNNPIRSILGANLLLIMTFAFLPALLVNPDMEFFQNAMKFLTKD</sequence>
<comment type="caution">
    <text evidence="2">The sequence shown here is derived from an EMBL/GenBank/DDBJ whole genome shotgun (WGS) entry which is preliminary data.</text>
</comment>
<accession>F9DWH6</accession>
<keyword evidence="1" id="KW-0472">Membrane</keyword>
<dbReference type="EMBL" id="AFPZ01000099">
    <property type="protein sequence ID" value="EGQ21797.1"/>
    <property type="molecule type" value="Genomic_DNA"/>
</dbReference>
<evidence type="ECO:0000313" key="2">
    <source>
        <dbReference type="EMBL" id="EGQ21797.1"/>
    </source>
</evidence>
<feature type="transmembrane region" description="Helical" evidence="1">
    <location>
        <begin position="12"/>
        <end position="30"/>
    </location>
</feature>
<dbReference type="Proteomes" id="UP000005316">
    <property type="component" value="Unassembled WGS sequence"/>
</dbReference>
<evidence type="ECO:0000313" key="3">
    <source>
        <dbReference type="Proteomes" id="UP000005316"/>
    </source>
</evidence>
<organism evidence="2 3">
    <name type="scientific">Sporosarcina newyorkensis 2681</name>
    <dbReference type="NCBI Taxonomy" id="1027292"/>
    <lineage>
        <taxon>Bacteria</taxon>
        <taxon>Bacillati</taxon>
        <taxon>Bacillota</taxon>
        <taxon>Bacilli</taxon>
        <taxon>Bacillales</taxon>
        <taxon>Caryophanaceae</taxon>
        <taxon>Sporosarcina</taxon>
    </lineage>
</organism>
<dbReference type="RefSeq" id="WP_009497835.1">
    <property type="nucleotide sequence ID" value="NZ_GL982998.1"/>
</dbReference>
<name>F9DWH6_9BACL</name>